<feature type="region of interest" description="Disordered" evidence="2">
    <location>
        <begin position="26"/>
        <end position="46"/>
    </location>
</feature>
<protein>
    <submittedName>
        <fullName evidence="4">Transposase</fullName>
    </submittedName>
</protein>
<name>A0A914XBE1_9BILA</name>
<sequence length="201" mass="23260">MQPSEIAKRLSVHRVTIRRTIHRFQELGTSADHPKTGRPKSSNTAAVRDKLRLRLMRNSRRLLRKVAKEIIVNRGTVRQMAKNVMKLKAYKLQKAHLLTDHLRQVRLQRSKALLQLDATWHWETMVFLDEKIFTLEQQFNSQYDRLWSANLSSSILDARTVARSQKPAYIMVWAAITSSCKTLLYFVDPAAVGTIRPKNLG</sequence>
<evidence type="ECO:0000313" key="3">
    <source>
        <dbReference type="Proteomes" id="UP000887566"/>
    </source>
</evidence>
<dbReference type="AlphaFoldDB" id="A0A914XBE1"/>
<dbReference type="InterPro" id="IPR036397">
    <property type="entry name" value="RNaseH_sf"/>
</dbReference>
<reference evidence="4" key="1">
    <citation type="submission" date="2022-11" db="UniProtKB">
        <authorList>
            <consortium name="WormBaseParasite"/>
        </authorList>
    </citation>
    <scope>IDENTIFICATION</scope>
</reference>
<dbReference type="Gene3D" id="3.30.420.10">
    <property type="entry name" value="Ribonuclease H-like superfamily/Ribonuclease H"/>
    <property type="match status" value="1"/>
</dbReference>
<organism evidence="3 4">
    <name type="scientific">Plectus sambesii</name>
    <dbReference type="NCBI Taxonomy" id="2011161"/>
    <lineage>
        <taxon>Eukaryota</taxon>
        <taxon>Metazoa</taxon>
        <taxon>Ecdysozoa</taxon>
        <taxon>Nematoda</taxon>
        <taxon>Chromadorea</taxon>
        <taxon>Plectida</taxon>
        <taxon>Plectina</taxon>
        <taxon>Plectoidea</taxon>
        <taxon>Plectidae</taxon>
        <taxon>Plectus</taxon>
    </lineage>
</organism>
<dbReference type="SUPFAM" id="SSF46689">
    <property type="entry name" value="Homeodomain-like"/>
    <property type="match status" value="1"/>
</dbReference>
<comment type="subcellular location">
    <subcellularLocation>
        <location evidence="1">Nucleus</location>
    </subcellularLocation>
</comment>
<dbReference type="WBParaSite" id="PSAMB.scaffold6878size8647.g29307.t1">
    <property type="protein sequence ID" value="PSAMB.scaffold6878size8647.g29307.t1"/>
    <property type="gene ID" value="PSAMB.scaffold6878size8647.g29307"/>
</dbReference>
<evidence type="ECO:0000313" key="4">
    <source>
        <dbReference type="WBParaSite" id="PSAMB.scaffold6878size8647.g29307.t1"/>
    </source>
</evidence>
<dbReference type="GO" id="GO:0005634">
    <property type="term" value="C:nucleus"/>
    <property type="evidence" value="ECO:0007669"/>
    <property type="project" value="UniProtKB-SubCell"/>
</dbReference>
<dbReference type="PANTHER" id="PTHR46068">
    <property type="entry name" value="PROTEIN CBG27172"/>
    <property type="match status" value="1"/>
</dbReference>
<proteinExistence type="predicted"/>
<evidence type="ECO:0000256" key="1">
    <source>
        <dbReference type="ARBA" id="ARBA00004123"/>
    </source>
</evidence>
<dbReference type="InterPro" id="IPR009057">
    <property type="entry name" value="Homeodomain-like_sf"/>
</dbReference>
<accession>A0A914XBE1</accession>
<dbReference type="Proteomes" id="UP000887566">
    <property type="component" value="Unplaced"/>
</dbReference>
<dbReference type="GO" id="GO:0003676">
    <property type="term" value="F:nucleic acid binding"/>
    <property type="evidence" value="ECO:0007669"/>
    <property type="project" value="InterPro"/>
</dbReference>
<dbReference type="Pfam" id="PF13551">
    <property type="entry name" value="HTH_29"/>
    <property type="match status" value="1"/>
</dbReference>
<evidence type="ECO:0000256" key="2">
    <source>
        <dbReference type="SAM" id="MobiDB-lite"/>
    </source>
</evidence>
<keyword evidence="3" id="KW-1185">Reference proteome</keyword>
<dbReference type="PANTHER" id="PTHR46068:SF1">
    <property type="entry name" value="TRANSPOSASE IS30-LIKE HTH DOMAIN-CONTAINING PROTEIN"/>
    <property type="match status" value="1"/>
</dbReference>